<evidence type="ECO:0000313" key="4">
    <source>
        <dbReference type="EMBL" id="GBN40574.1"/>
    </source>
</evidence>
<comment type="caution">
    <text evidence="4">The sequence shown here is derived from an EMBL/GenBank/DDBJ whole genome shotgun (WGS) entry which is preliminary data.</text>
</comment>
<evidence type="ECO:0000256" key="2">
    <source>
        <dbReference type="PROSITE-ProRule" id="PRU00124"/>
    </source>
</evidence>
<dbReference type="SUPFAM" id="SSF57424">
    <property type="entry name" value="LDL receptor-like module"/>
    <property type="match status" value="1"/>
</dbReference>
<dbReference type="Gene3D" id="4.10.400.10">
    <property type="entry name" value="Low-density Lipoprotein Receptor"/>
    <property type="match status" value="1"/>
</dbReference>
<feature type="disulfide bond" evidence="2">
    <location>
        <begin position="29"/>
        <end position="41"/>
    </location>
</feature>
<name>A0A4Y2NNT9_ARAVE</name>
<dbReference type="OrthoDB" id="6538037at2759"/>
<evidence type="ECO:0000313" key="5">
    <source>
        <dbReference type="Proteomes" id="UP000499080"/>
    </source>
</evidence>
<evidence type="ECO:0000256" key="3">
    <source>
        <dbReference type="SAM" id="SignalP"/>
    </source>
</evidence>
<reference evidence="4 5" key="1">
    <citation type="journal article" date="2019" name="Sci. Rep.">
        <title>Orb-weaving spider Araneus ventricosus genome elucidates the spidroin gene catalogue.</title>
        <authorList>
            <person name="Kono N."/>
            <person name="Nakamura H."/>
            <person name="Ohtoshi R."/>
            <person name="Moran D.A.P."/>
            <person name="Shinohara A."/>
            <person name="Yoshida Y."/>
            <person name="Fujiwara M."/>
            <person name="Mori M."/>
            <person name="Tomita M."/>
            <person name="Arakawa K."/>
        </authorList>
    </citation>
    <scope>NUCLEOTIDE SEQUENCE [LARGE SCALE GENOMIC DNA]</scope>
</reference>
<dbReference type="InterPro" id="IPR036055">
    <property type="entry name" value="LDL_receptor-like_sf"/>
</dbReference>
<keyword evidence="1 2" id="KW-1015">Disulfide bond</keyword>
<comment type="caution">
    <text evidence="2">Lacks conserved residue(s) required for the propagation of feature annotation.</text>
</comment>
<accession>A0A4Y2NNT9</accession>
<gene>
    <name evidence="4" type="ORF">AVEN_223383_1</name>
</gene>
<keyword evidence="5" id="KW-1185">Reference proteome</keyword>
<keyword evidence="3" id="KW-0732">Signal</keyword>
<dbReference type="SMART" id="SM00192">
    <property type="entry name" value="LDLa"/>
    <property type="match status" value="1"/>
</dbReference>
<sequence>MSRTGSMEVFLISFLAVAFLYFPEASSICDPLKFKCSNGKCVFKTYVCDGKTDHCGDNSDEKVCGKFFRTAKYLTKFFIFDY</sequence>
<evidence type="ECO:0000256" key="1">
    <source>
        <dbReference type="ARBA" id="ARBA00023157"/>
    </source>
</evidence>
<dbReference type="Proteomes" id="UP000499080">
    <property type="component" value="Unassembled WGS sequence"/>
</dbReference>
<dbReference type="CDD" id="cd00112">
    <property type="entry name" value="LDLa"/>
    <property type="match status" value="1"/>
</dbReference>
<proteinExistence type="predicted"/>
<feature type="signal peptide" evidence="3">
    <location>
        <begin position="1"/>
        <end position="27"/>
    </location>
</feature>
<feature type="chain" id="PRO_5021292620" evidence="3">
    <location>
        <begin position="28"/>
        <end position="82"/>
    </location>
</feature>
<organism evidence="4 5">
    <name type="scientific">Araneus ventricosus</name>
    <name type="common">Orbweaver spider</name>
    <name type="synonym">Epeira ventricosa</name>
    <dbReference type="NCBI Taxonomy" id="182803"/>
    <lineage>
        <taxon>Eukaryota</taxon>
        <taxon>Metazoa</taxon>
        <taxon>Ecdysozoa</taxon>
        <taxon>Arthropoda</taxon>
        <taxon>Chelicerata</taxon>
        <taxon>Arachnida</taxon>
        <taxon>Araneae</taxon>
        <taxon>Araneomorphae</taxon>
        <taxon>Entelegynae</taxon>
        <taxon>Araneoidea</taxon>
        <taxon>Araneidae</taxon>
        <taxon>Araneus</taxon>
    </lineage>
</organism>
<dbReference type="AlphaFoldDB" id="A0A4Y2NNT9"/>
<dbReference type="InterPro" id="IPR002172">
    <property type="entry name" value="LDrepeatLR_classA_rpt"/>
</dbReference>
<protein>
    <submittedName>
        <fullName evidence="4">Uncharacterized protein</fullName>
    </submittedName>
</protein>
<dbReference type="Pfam" id="PF00057">
    <property type="entry name" value="Ldl_recept_a"/>
    <property type="match status" value="1"/>
</dbReference>
<dbReference type="EMBL" id="BGPR01009523">
    <property type="protein sequence ID" value="GBN40574.1"/>
    <property type="molecule type" value="Genomic_DNA"/>
</dbReference>
<dbReference type="PROSITE" id="PS50068">
    <property type="entry name" value="LDLRA_2"/>
    <property type="match status" value="1"/>
</dbReference>